<dbReference type="InterPro" id="IPR036390">
    <property type="entry name" value="WH_DNA-bd_sf"/>
</dbReference>
<proteinExistence type="predicted"/>
<dbReference type="SUPFAM" id="SSF46785">
    <property type="entry name" value="Winged helix' DNA-binding domain"/>
    <property type="match status" value="1"/>
</dbReference>
<accession>A0A2H0N3G5</accession>
<protein>
    <recommendedName>
        <fullName evidence="2">Transcription regulator TrmB N-terminal domain-containing protein</fullName>
    </recommendedName>
</protein>
<sequence>MSTNNRQQKIANALEDVGITGREQDVFFALLEQGAATAAYLAKQLKSIPRTSIYDILKNLQQQGLVSSFTEDEQTVYQVERVEHIIDSIEEQKRELTEKQNSIRSVADILNQTKIGTIYKPGTRFFDGKKGILSIHRELQNARVETRTIVDITSVANVFPRMFVEDNLKDFQTHNVLKKDLMIKSKEAERYLKVAPITSSHQVKWLPPDVQFATDTFMWEGHVAIIDYSKQLSGVVIDNPTIHDTFVAWFEMMWGVSITAEIK</sequence>
<name>A0A2H0N3G5_9BACT</name>
<dbReference type="Proteomes" id="UP000229782">
    <property type="component" value="Unassembled WGS sequence"/>
</dbReference>
<dbReference type="AlphaFoldDB" id="A0A2H0N3G5"/>
<dbReference type="PANTHER" id="PTHR34293">
    <property type="entry name" value="HTH-TYPE TRANSCRIPTIONAL REGULATOR TRMBL2"/>
    <property type="match status" value="1"/>
</dbReference>
<comment type="caution">
    <text evidence="3">The sequence shown here is derived from an EMBL/GenBank/DDBJ whole genome shotgun (WGS) entry which is preliminary data.</text>
</comment>
<dbReference type="InterPro" id="IPR051797">
    <property type="entry name" value="TrmB-like"/>
</dbReference>
<dbReference type="EMBL" id="PCWM01000007">
    <property type="protein sequence ID" value="PIR03439.1"/>
    <property type="molecule type" value="Genomic_DNA"/>
</dbReference>
<evidence type="ECO:0000313" key="4">
    <source>
        <dbReference type="Proteomes" id="UP000229782"/>
    </source>
</evidence>
<evidence type="ECO:0000259" key="2">
    <source>
        <dbReference type="Pfam" id="PF01978"/>
    </source>
</evidence>
<evidence type="ECO:0000256" key="1">
    <source>
        <dbReference type="SAM" id="Coils"/>
    </source>
</evidence>
<dbReference type="InterPro" id="IPR002831">
    <property type="entry name" value="Tscrpt_reg_TrmB_N"/>
</dbReference>
<dbReference type="PANTHER" id="PTHR34293:SF1">
    <property type="entry name" value="HTH-TYPE TRANSCRIPTIONAL REGULATOR TRMBL2"/>
    <property type="match status" value="1"/>
</dbReference>
<dbReference type="Pfam" id="PF01978">
    <property type="entry name" value="TrmB"/>
    <property type="match status" value="1"/>
</dbReference>
<dbReference type="InterPro" id="IPR011991">
    <property type="entry name" value="ArsR-like_HTH"/>
</dbReference>
<feature type="coiled-coil region" evidence="1">
    <location>
        <begin position="79"/>
        <end position="106"/>
    </location>
</feature>
<reference evidence="3 4" key="1">
    <citation type="submission" date="2017-09" db="EMBL/GenBank/DDBJ databases">
        <title>Depth-based differentiation of microbial function through sediment-hosted aquifers and enrichment of novel symbionts in the deep terrestrial subsurface.</title>
        <authorList>
            <person name="Probst A.J."/>
            <person name="Ladd B."/>
            <person name="Jarett J.K."/>
            <person name="Geller-Mcgrath D.E."/>
            <person name="Sieber C.M."/>
            <person name="Emerson J.B."/>
            <person name="Anantharaman K."/>
            <person name="Thomas B.C."/>
            <person name="Malmstrom R."/>
            <person name="Stieglmeier M."/>
            <person name="Klingl A."/>
            <person name="Woyke T."/>
            <person name="Ryan C.M."/>
            <person name="Banfield J.F."/>
        </authorList>
    </citation>
    <scope>NUCLEOTIDE SEQUENCE [LARGE SCALE GENOMIC DNA]</scope>
    <source>
        <strain evidence="3">CG11_big_fil_rev_8_21_14_0_20_43_7</strain>
    </source>
</reference>
<feature type="domain" description="Transcription regulator TrmB N-terminal" evidence="2">
    <location>
        <begin position="14"/>
        <end position="78"/>
    </location>
</feature>
<organism evidence="3 4">
    <name type="scientific">Candidatus Magasanikbacteria bacterium CG11_big_fil_rev_8_21_14_0_20_43_7</name>
    <dbReference type="NCBI Taxonomy" id="1974654"/>
    <lineage>
        <taxon>Bacteria</taxon>
        <taxon>Candidatus Magasanikiibacteriota</taxon>
    </lineage>
</organism>
<evidence type="ECO:0000313" key="3">
    <source>
        <dbReference type="EMBL" id="PIR03439.1"/>
    </source>
</evidence>
<dbReference type="CDD" id="cd00090">
    <property type="entry name" value="HTH_ARSR"/>
    <property type="match status" value="1"/>
</dbReference>
<dbReference type="Gene3D" id="1.10.10.10">
    <property type="entry name" value="Winged helix-like DNA-binding domain superfamily/Winged helix DNA-binding domain"/>
    <property type="match status" value="1"/>
</dbReference>
<gene>
    <name evidence="3" type="ORF">COV60_00310</name>
</gene>
<dbReference type="InterPro" id="IPR036388">
    <property type="entry name" value="WH-like_DNA-bd_sf"/>
</dbReference>
<keyword evidence="1" id="KW-0175">Coiled coil</keyword>